<dbReference type="PANTHER" id="PTHR47584">
    <property type="match status" value="1"/>
</dbReference>
<reference evidence="2" key="1">
    <citation type="submission" date="2018-07" db="EMBL/GenBank/DDBJ databases">
        <authorList>
            <person name="Gao Z.-S."/>
            <person name="Jia H.-M."/>
            <person name="Jia H.-J."/>
            <person name="Cai Q.-L."/>
            <person name="Wang Y."/>
            <person name="Zhao H.-B."/>
        </authorList>
    </citation>
    <scope>NUCLEOTIDE SEQUENCE</scope>
    <source>
        <tissue evidence="2">Leaves</tissue>
    </source>
</reference>
<evidence type="ECO:0000259" key="1">
    <source>
        <dbReference type="Pfam" id="PF12776"/>
    </source>
</evidence>
<keyword evidence="4" id="KW-1185">Reference proteome</keyword>
<dbReference type="PANTHER" id="PTHR47584:SF14">
    <property type="entry name" value="L10-INTERACTING MYB DOMAIN-CONTAINING PROTEIN-LIKE"/>
    <property type="match status" value="1"/>
</dbReference>
<protein>
    <recommendedName>
        <fullName evidence="1">Myb/SANT-like domain-containing protein</fullName>
    </recommendedName>
</protein>
<sequence length="117" mass="13446">MAIRQRFQCIVDIINHRYNDLNVMAEQVYGHNTDMESECHAFTRLLDTEGYLWDKESNVVLATEARWENYLVAHPFVAKFCNKGYEHYRELQRIFCDVDPIATAAPVRSTSGGVSGS</sequence>
<gene>
    <name evidence="3" type="ORF">CJ030_MR7G013007</name>
    <name evidence="2" type="ORF">CJ030_MR7G013012</name>
</gene>
<comment type="caution">
    <text evidence="2">The sequence shown here is derived from an EMBL/GenBank/DDBJ whole genome shotgun (WGS) entry which is preliminary data.</text>
</comment>
<evidence type="ECO:0000313" key="4">
    <source>
        <dbReference type="Proteomes" id="UP000516437"/>
    </source>
</evidence>
<dbReference type="OrthoDB" id="686198at2759"/>
<reference evidence="2 4" key="2">
    <citation type="journal article" date="2019" name="Plant Biotechnol. J.">
        <title>The red bayberry genome and genetic basis of sex determination.</title>
        <authorList>
            <person name="Jia H.M."/>
            <person name="Jia H.J."/>
            <person name="Cai Q.L."/>
            <person name="Wang Y."/>
            <person name="Zhao H.B."/>
            <person name="Yang W.F."/>
            <person name="Wang G.Y."/>
            <person name="Li Y.H."/>
            <person name="Zhan D.L."/>
            <person name="Shen Y.T."/>
            <person name="Niu Q.F."/>
            <person name="Chang L."/>
            <person name="Qiu J."/>
            <person name="Zhao L."/>
            <person name="Xie H.B."/>
            <person name="Fu W.Y."/>
            <person name="Jin J."/>
            <person name="Li X.W."/>
            <person name="Jiao Y."/>
            <person name="Zhou C.C."/>
            <person name="Tu T."/>
            <person name="Chai C.Y."/>
            <person name="Gao J.L."/>
            <person name="Fan L.J."/>
            <person name="van de Weg E."/>
            <person name="Wang J.Y."/>
            <person name="Gao Z.S."/>
        </authorList>
    </citation>
    <scope>NUCLEOTIDE SEQUENCE [LARGE SCALE GENOMIC DNA]</scope>
    <source>
        <tissue evidence="2">Leaves</tissue>
    </source>
</reference>
<dbReference type="InterPro" id="IPR045026">
    <property type="entry name" value="LIMYB"/>
</dbReference>
<feature type="domain" description="Myb/SANT-like" evidence="1">
    <location>
        <begin position="5"/>
        <end position="70"/>
    </location>
</feature>
<accession>A0A6A1V627</accession>
<dbReference type="Pfam" id="PF12776">
    <property type="entry name" value="Myb_DNA-bind_3"/>
    <property type="match status" value="1"/>
</dbReference>
<name>A0A6A1V627_9ROSI</name>
<evidence type="ECO:0000313" key="3">
    <source>
        <dbReference type="EMBL" id="KAB1208136.1"/>
    </source>
</evidence>
<dbReference type="EMBL" id="RXIC02000025">
    <property type="protein sequence ID" value="KAB1208131.1"/>
    <property type="molecule type" value="Genomic_DNA"/>
</dbReference>
<dbReference type="AlphaFoldDB" id="A0A6A1V627"/>
<dbReference type="Proteomes" id="UP000516437">
    <property type="component" value="Chromosome 7"/>
</dbReference>
<evidence type="ECO:0000313" key="2">
    <source>
        <dbReference type="EMBL" id="KAB1208131.1"/>
    </source>
</evidence>
<organism evidence="2 4">
    <name type="scientific">Morella rubra</name>
    <name type="common">Chinese bayberry</name>
    <dbReference type="NCBI Taxonomy" id="262757"/>
    <lineage>
        <taxon>Eukaryota</taxon>
        <taxon>Viridiplantae</taxon>
        <taxon>Streptophyta</taxon>
        <taxon>Embryophyta</taxon>
        <taxon>Tracheophyta</taxon>
        <taxon>Spermatophyta</taxon>
        <taxon>Magnoliopsida</taxon>
        <taxon>eudicotyledons</taxon>
        <taxon>Gunneridae</taxon>
        <taxon>Pentapetalae</taxon>
        <taxon>rosids</taxon>
        <taxon>fabids</taxon>
        <taxon>Fagales</taxon>
        <taxon>Myricaceae</taxon>
        <taxon>Morella</taxon>
    </lineage>
</organism>
<reference evidence="2" key="3">
    <citation type="submission" date="2019-09" db="EMBL/GenBank/DDBJ databases">
        <authorList>
            <person name="Gao Z."/>
        </authorList>
    </citation>
    <scope>NUCLEOTIDE SEQUENCE</scope>
    <source>
        <tissue evidence="2">Leaves</tissue>
    </source>
</reference>
<proteinExistence type="predicted"/>
<dbReference type="InterPro" id="IPR024752">
    <property type="entry name" value="Myb/SANT-like_dom"/>
</dbReference>
<dbReference type="EMBL" id="RXIC02000025">
    <property type="protein sequence ID" value="KAB1208136.1"/>
    <property type="molecule type" value="Genomic_DNA"/>
</dbReference>